<gene>
    <name evidence="2" type="ORF">P43SY_000541</name>
</gene>
<organism evidence="2 3">
    <name type="scientific">Pythium insidiosum</name>
    <name type="common">Pythiosis disease agent</name>
    <dbReference type="NCBI Taxonomy" id="114742"/>
    <lineage>
        <taxon>Eukaryota</taxon>
        <taxon>Sar</taxon>
        <taxon>Stramenopiles</taxon>
        <taxon>Oomycota</taxon>
        <taxon>Peronosporomycetes</taxon>
        <taxon>Pythiales</taxon>
        <taxon>Pythiaceae</taxon>
        <taxon>Pythium</taxon>
    </lineage>
</organism>
<evidence type="ECO:0000256" key="1">
    <source>
        <dbReference type="SAM" id="MobiDB-lite"/>
    </source>
</evidence>
<name>A0AAD5LG89_PYTIN</name>
<accession>A0AAD5LG89</accession>
<keyword evidence="3" id="KW-1185">Reference proteome</keyword>
<sequence length="198" mass="22033">MEHEFRPVLLGVDVADRIKKERKKSNETYREYADRLLETADALEGGKAVPANARHALVAFVRNAYPKYTDFLETKVDLDDDEPQATLKLAVSRTTKGKAKATPPQKKAKTTPKDAPSKSSKKRPAEANASVIERKKKPKTTHDKSQIMCYECRAPGHTADFCRKYLRGNKEGKFGLGAAQSAEVDLKVEQADDGNDQE</sequence>
<dbReference type="Proteomes" id="UP001209570">
    <property type="component" value="Unassembled WGS sequence"/>
</dbReference>
<protein>
    <submittedName>
        <fullName evidence="2">Uncharacterized protein</fullName>
    </submittedName>
</protein>
<feature type="region of interest" description="Disordered" evidence="1">
    <location>
        <begin position="90"/>
        <end position="148"/>
    </location>
</feature>
<dbReference type="AlphaFoldDB" id="A0AAD5LG89"/>
<proteinExistence type="predicted"/>
<comment type="caution">
    <text evidence="2">The sequence shown here is derived from an EMBL/GenBank/DDBJ whole genome shotgun (WGS) entry which is preliminary data.</text>
</comment>
<reference evidence="2" key="1">
    <citation type="submission" date="2021-12" db="EMBL/GenBank/DDBJ databases">
        <title>Prjna785345.</title>
        <authorList>
            <person name="Rujirawat T."/>
            <person name="Krajaejun T."/>
        </authorList>
    </citation>
    <scope>NUCLEOTIDE SEQUENCE</scope>
    <source>
        <strain evidence="2">Pi057C3</strain>
    </source>
</reference>
<evidence type="ECO:0000313" key="2">
    <source>
        <dbReference type="EMBL" id="KAJ0398172.1"/>
    </source>
</evidence>
<evidence type="ECO:0000313" key="3">
    <source>
        <dbReference type="Proteomes" id="UP001209570"/>
    </source>
</evidence>
<dbReference type="EMBL" id="JAKCXM010000225">
    <property type="protein sequence ID" value="KAJ0398172.1"/>
    <property type="molecule type" value="Genomic_DNA"/>
</dbReference>